<dbReference type="AlphaFoldDB" id="A0A4D5RWG4"/>
<reference evidence="3" key="1">
    <citation type="submission" date="2019-04" db="EMBL/GenBank/DDBJ databases">
        <title>An insight into the mialome of Ixodes scapularis.</title>
        <authorList>
            <person name="Ribeiro J.M."/>
            <person name="Mather T.N."/>
            <person name="Karim S."/>
        </authorList>
    </citation>
    <scope>NUCLEOTIDE SEQUENCE</scope>
</reference>
<organism evidence="3">
    <name type="scientific">Ixodes scapularis</name>
    <name type="common">Black-legged tick</name>
    <name type="synonym">Deer tick</name>
    <dbReference type="NCBI Taxonomy" id="6945"/>
    <lineage>
        <taxon>Eukaryota</taxon>
        <taxon>Metazoa</taxon>
        <taxon>Ecdysozoa</taxon>
        <taxon>Arthropoda</taxon>
        <taxon>Chelicerata</taxon>
        <taxon>Arachnida</taxon>
        <taxon>Acari</taxon>
        <taxon>Parasitiformes</taxon>
        <taxon>Ixodida</taxon>
        <taxon>Ixodoidea</taxon>
        <taxon>Ixodidae</taxon>
        <taxon>Ixodinae</taxon>
        <taxon>Ixodes</taxon>
    </lineage>
</organism>
<keyword evidence="2" id="KW-0732">Signal</keyword>
<evidence type="ECO:0000313" key="3">
    <source>
        <dbReference type="EMBL" id="MOY41026.1"/>
    </source>
</evidence>
<keyword evidence="3" id="KW-0645">Protease</keyword>
<feature type="signal peptide" evidence="2">
    <location>
        <begin position="1"/>
        <end position="16"/>
    </location>
</feature>
<protein>
    <submittedName>
        <fullName evidence="3">Putative serine protease</fullName>
    </submittedName>
</protein>
<keyword evidence="3" id="KW-0378">Hydrolase</keyword>
<dbReference type="EMBL" id="GHJT01007055">
    <property type="protein sequence ID" value="MOY41026.1"/>
    <property type="molecule type" value="Transcribed_RNA"/>
</dbReference>
<evidence type="ECO:0000256" key="2">
    <source>
        <dbReference type="SAM" id="SignalP"/>
    </source>
</evidence>
<evidence type="ECO:0000256" key="1">
    <source>
        <dbReference type="SAM" id="MobiDB-lite"/>
    </source>
</evidence>
<name>A0A4D5RWG4_IXOSC</name>
<sequence>MEIFPSLLLVFGAVETASMSKRACGVRGTTNPSGGHSPDRRRREHPATRVSLDGLPPTLHSSEHNRHRLLRGLRHRQTVCHHCENTAYFPNFLFPDNYTVIDGEYYVRGRDCTEKKFPVKNLFIYHRYY</sequence>
<dbReference type="GO" id="GO:0008233">
    <property type="term" value="F:peptidase activity"/>
    <property type="evidence" value="ECO:0007669"/>
    <property type="project" value="UniProtKB-KW"/>
</dbReference>
<accession>A0A4D5RWG4</accession>
<feature type="chain" id="PRO_5020022179" evidence="2">
    <location>
        <begin position="17"/>
        <end position="129"/>
    </location>
</feature>
<proteinExistence type="predicted"/>
<dbReference type="GO" id="GO:0006508">
    <property type="term" value="P:proteolysis"/>
    <property type="evidence" value="ECO:0007669"/>
    <property type="project" value="UniProtKB-KW"/>
</dbReference>
<feature type="region of interest" description="Disordered" evidence="1">
    <location>
        <begin position="23"/>
        <end position="58"/>
    </location>
</feature>